<dbReference type="PROSITE" id="PS50850">
    <property type="entry name" value="MFS"/>
    <property type="match status" value="1"/>
</dbReference>
<keyword evidence="7 9" id="KW-0472">Membrane</keyword>
<name>A0A2U0SAJ2_9SPHN</name>
<dbReference type="EMBL" id="QENQ01000001">
    <property type="protein sequence ID" value="PVX28392.1"/>
    <property type="molecule type" value="Genomic_DNA"/>
</dbReference>
<comment type="subcellular location">
    <subcellularLocation>
        <location evidence="1">Cell membrane</location>
        <topology evidence="1">Multi-pass membrane protein</topology>
    </subcellularLocation>
</comment>
<keyword evidence="5" id="KW-0571">Peptide transport</keyword>
<evidence type="ECO:0000256" key="7">
    <source>
        <dbReference type="ARBA" id="ARBA00023136"/>
    </source>
</evidence>
<dbReference type="InterPro" id="IPR050171">
    <property type="entry name" value="MFS_Transporters"/>
</dbReference>
<keyword evidence="5" id="KW-0653">Protein transport</keyword>
<keyword evidence="2" id="KW-0813">Transport</keyword>
<feature type="transmembrane region" description="Helical" evidence="9">
    <location>
        <begin position="296"/>
        <end position="316"/>
    </location>
</feature>
<comment type="caution">
    <text evidence="11">The sequence shown here is derived from an EMBL/GenBank/DDBJ whole genome shotgun (WGS) entry which is preliminary data.</text>
</comment>
<dbReference type="SUPFAM" id="SSF103473">
    <property type="entry name" value="MFS general substrate transporter"/>
    <property type="match status" value="1"/>
</dbReference>
<evidence type="ECO:0000313" key="11">
    <source>
        <dbReference type="EMBL" id="PVX28392.1"/>
    </source>
</evidence>
<dbReference type="InterPro" id="IPR000109">
    <property type="entry name" value="POT_fam"/>
</dbReference>
<feature type="region of interest" description="Disordered" evidence="8">
    <location>
        <begin position="468"/>
        <end position="487"/>
    </location>
</feature>
<feature type="transmembrane region" description="Helical" evidence="9">
    <location>
        <begin position="254"/>
        <end position="276"/>
    </location>
</feature>
<feature type="transmembrane region" description="Helical" evidence="9">
    <location>
        <begin position="38"/>
        <end position="56"/>
    </location>
</feature>
<dbReference type="GO" id="GO:0015833">
    <property type="term" value="P:peptide transport"/>
    <property type="evidence" value="ECO:0007669"/>
    <property type="project" value="UniProtKB-KW"/>
</dbReference>
<feature type="transmembrane region" description="Helical" evidence="9">
    <location>
        <begin position="76"/>
        <end position="100"/>
    </location>
</feature>
<keyword evidence="4 9" id="KW-0812">Transmembrane</keyword>
<dbReference type="InterPro" id="IPR005279">
    <property type="entry name" value="Dipep/tripep_permease"/>
</dbReference>
<dbReference type="Gene3D" id="1.20.1250.20">
    <property type="entry name" value="MFS general substrate transporter like domains"/>
    <property type="match status" value="2"/>
</dbReference>
<feature type="transmembrane region" description="Helical" evidence="9">
    <location>
        <begin position="328"/>
        <end position="349"/>
    </location>
</feature>
<evidence type="ECO:0000256" key="3">
    <source>
        <dbReference type="ARBA" id="ARBA00022475"/>
    </source>
</evidence>
<dbReference type="CDD" id="cd17346">
    <property type="entry name" value="MFS_DtpA_like"/>
    <property type="match status" value="1"/>
</dbReference>
<accession>A0A2U0SAJ2</accession>
<dbReference type="RefSeq" id="WP_116467842.1">
    <property type="nucleotide sequence ID" value="NZ_QENQ01000001.1"/>
</dbReference>
<protein>
    <submittedName>
        <fullName evidence="11">MFS transporter</fullName>
    </submittedName>
</protein>
<dbReference type="PANTHER" id="PTHR23517:SF15">
    <property type="entry name" value="PROTON-DEPENDENT OLIGOPEPTIDE FAMILY TRANSPORT PROTEIN"/>
    <property type="match status" value="1"/>
</dbReference>
<dbReference type="Pfam" id="PF00854">
    <property type="entry name" value="PTR2"/>
    <property type="match status" value="1"/>
</dbReference>
<feature type="transmembrane region" description="Helical" evidence="9">
    <location>
        <begin position="426"/>
        <end position="445"/>
    </location>
</feature>
<evidence type="ECO:0000256" key="4">
    <source>
        <dbReference type="ARBA" id="ARBA00022692"/>
    </source>
</evidence>
<evidence type="ECO:0000313" key="12">
    <source>
        <dbReference type="Proteomes" id="UP000245890"/>
    </source>
</evidence>
<dbReference type="Proteomes" id="UP000245890">
    <property type="component" value="Unassembled WGS sequence"/>
</dbReference>
<feature type="transmembrane region" description="Helical" evidence="9">
    <location>
        <begin position="361"/>
        <end position="384"/>
    </location>
</feature>
<sequence length="487" mass="51347">MDALAAEDPVAVPQPRASRPQQPFGLYVAAATEGWERFSYYGMNALVMLYMVQALLLPGGEPVYGMDGLRTVLETLFGPLSTQALASQILGLYAGSVYLTPLIGGYLADRWIGLRTTILAGLLLLTCGHLMMTSSRTFLIALLLLVVGSGLVKGNLSAQVGSLYEAREQALRTRGFSIFAMAVNIGALAGPLACGAAVQLFGWHAGFGLAAMLMLCALAIYMGGVRHLPDLRVRSTPAGRPTLPRAEYRRIGTLLVVLAISVFQATVYSQLFNVGMVWIEAHVGRETPLGSIPTPWFGSVDALASIVSAPLLILIWRNQAARGREPDAVAKIGIGATLSALHLLILGLAAHGVGAEKASPLIALLVLISAGVAFNFHWPPLVALVSMAAPGGVNALMINVTFLTFFLGNVFAGQLAMAYAPLGPGPFWLLHAGLAGIGACLAFGLRRWITRGLTIPYPVERATISPCMGVSDTRRSGTKPASSSQSS</sequence>
<organism evidence="11 12">
    <name type="scientific">Sphingomonas pokkalii</name>
    <dbReference type="NCBI Taxonomy" id="2175090"/>
    <lineage>
        <taxon>Bacteria</taxon>
        <taxon>Pseudomonadati</taxon>
        <taxon>Pseudomonadota</taxon>
        <taxon>Alphaproteobacteria</taxon>
        <taxon>Sphingomonadales</taxon>
        <taxon>Sphingomonadaceae</taxon>
        <taxon>Sphingomonas</taxon>
    </lineage>
</organism>
<feature type="transmembrane region" description="Helical" evidence="9">
    <location>
        <begin position="176"/>
        <end position="198"/>
    </location>
</feature>
<feature type="transmembrane region" description="Helical" evidence="9">
    <location>
        <begin position="138"/>
        <end position="156"/>
    </location>
</feature>
<dbReference type="GO" id="GO:1904680">
    <property type="term" value="F:peptide transmembrane transporter activity"/>
    <property type="evidence" value="ECO:0007669"/>
    <property type="project" value="InterPro"/>
</dbReference>
<reference evidence="11 12" key="1">
    <citation type="submission" date="2018-05" db="EMBL/GenBank/DDBJ databases">
        <title>Description of Sphingomonas pokkalii sp nov, isolated from the rhizosphere of saline tolerant pokkali rice and its draft genome analysis.</title>
        <authorList>
            <person name="Menon R."/>
            <person name="Kumari S."/>
            <person name="Rameshkumar N."/>
        </authorList>
    </citation>
    <scope>NUCLEOTIDE SEQUENCE [LARGE SCALE GENOMIC DNA]</scope>
    <source>
        <strain evidence="11 12">L3B27</strain>
    </source>
</reference>
<keyword evidence="6 9" id="KW-1133">Transmembrane helix</keyword>
<keyword evidence="3" id="KW-1003">Cell membrane</keyword>
<feature type="transmembrane region" description="Helical" evidence="9">
    <location>
        <begin position="396"/>
        <end position="420"/>
    </location>
</feature>
<evidence type="ECO:0000256" key="5">
    <source>
        <dbReference type="ARBA" id="ARBA00022856"/>
    </source>
</evidence>
<evidence type="ECO:0000259" key="10">
    <source>
        <dbReference type="PROSITE" id="PS50850"/>
    </source>
</evidence>
<gene>
    <name evidence="11" type="ORF">DD559_02750</name>
</gene>
<feature type="transmembrane region" description="Helical" evidence="9">
    <location>
        <begin position="204"/>
        <end position="224"/>
    </location>
</feature>
<dbReference type="InterPro" id="IPR036259">
    <property type="entry name" value="MFS_trans_sf"/>
</dbReference>
<dbReference type="AlphaFoldDB" id="A0A2U0SAJ2"/>
<feature type="transmembrane region" description="Helical" evidence="9">
    <location>
        <begin position="112"/>
        <end position="132"/>
    </location>
</feature>
<evidence type="ECO:0000256" key="1">
    <source>
        <dbReference type="ARBA" id="ARBA00004651"/>
    </source>
</evidence>
<feature type="domain" description="Major facilitator superfamily (MFS) profile" evidence="10">
    <location>
        <begin position="46"/>
        <end position="450"/>
    </location>
</feature>
<evidence type="ECO:0000256" key="6">
    <source>
        <dbReference type="ARBA" id="ARBA00022989"/>
    </source>
</evidence>
<dbReference type="GO" id="GO:0005886">
    <property type="term" value="C:plasma membrane"/>
    <property type="evidence" value="ECO:0007669"/>
    <property type="project" value="UniProtKB-SubCell"/>
</dbReference>
<dbReference type="InterPro" id="IPR020846">
    <property type="entry name" value="MFS_dom"/>
</dbReference>
<evidence type="ECO:0000256" key="2">
    <source>
        <dbReference type="ARBA" id="ARBA00022448"/>
    </source>
</evidence>
<dbReference type="PANTHER" id="PTHR23517">
    <property type="entry name" value="RESISTANCE PROTEIN MDTM, PUTATIVE-RELATED-RELATED"/>
    <property type="match status" value="1"/>
</dbReference>
<proteinExistence type="predicted"/>
<evidence type="ECO:0000256" key="9">
    <source>
        <dbReference type="SAM" id="Phobius"/>
    </source>
</evidence>
<feature type="region of interest" description="Disordered" evidence="8">
    <location>
        <begin position="1"/>
        <end position="20"/>
    </location>
</feature>
<evidence type="ECO:0000256" key="8">
    <source>
        <dbReference type="SAM" id="MobiDB-lite"/>
    </source>
</evidence>
<keyword evidence="12" id="KW-1185">Reference proteome</keyword>